<dbReference type="Gene3D" id="2.60.120.10">
    <property type="entry name" value="Jelly Rolls"/>
    <property type="match status" value="1"/>
</dbReference>
<organism evidence="2 3">
    <name type="scientific">Ilyobacter polytropus (strain ATCC 51220 / DSM 2926 / LMG 16218 / CuHBu1)</name>
    <dbReference type="NCBI Taxonomy" id="572544"/>
    <lineage>
        <taxon>Bacteria</taxon>
        <taxon>Fusobacteriati</taxon>
        <taxon>Fusobacteriota</taxon>
        <taxon>Fusobacteriia</taxon>
        <taxon>Fusobacteriales</taxon>
        <taxon>Fusobacteriaceae</taxon>
        <taxon>Ilyobacter</taxon>
    </lineage>
</organism>
<dbReference type="CDD" id="cd00038">
    <property type="entry name" value="CAP_ED"/>
    <property type="match status" value="1"/>
</dbReference>
<dbReference type="PROSITE" id="PS50042">
    <property type="entry name" value="CNMP_BINDING_3"/>
    <property type="match status" value="1"/>
</dbReference>
<dbReference type="InterPro" id="IPR000595">
    <property type="entry name" value="cNMP-bd_dom"/>
</dbReference>
<reference evidence="2 3" key="1">
    <citation type="journal article" date="2010" name="Stand. Genomic Sci.">
        <title>Complete genome sequence of Ilyobacter polytropus type strain (CuHbu1).</title>
        <authorList>
            <person name="Sikorski J."/>
            <person name="Chertkov O."/>
            <person name="Lapidus A."/>
            <person name="Nolan M."/>
            <person name="Lucas S."/>
            <person name="Del Rio T.G."/>
            <person name="Tice H."/>
            <person name="Cheng J.F."/>
            <person name="Tapia R."/>
            <person name="Han C."/>
            <person name="Goodwin L."/>
            <person name="Pitluck S."/>
            <person name="Liolios K."/>
            <person name="Ivanova N."/>
            <person name="Mavromatis K."/>
            <person name="Mikhailova N."/>
            <person name="Pati A."/>
            <person name="Chen A."/>
            <person name="Palaniappan K."/>
            <person name="Land M."/>
            <person name="Hauser L."/>
            <person name="Chang Y.J."/>
            <person name="Jeffries C.D."/>
            <person name="Brambilla E."/>
            <person name="Yasawong M."/>
            <person name="Rohde M."/>
            <person name="Pukall R."/>
            <person name="Spring S."/>
            <person name="Goker M."/>
            <person name="Woyke T."/>
            <person name="Bristow J."/>
            <person name="Eisen J.A."/>
            <person name="Markowitz V."/>
            <person name="Hugenholtz P."/>
            <person name="Kyrpides N.C."/>
            <person name="Klenk H.P."/>
        </authorList>
    </citation>
    <scope>NUCLEOTIDE SEQUENCE [LARGE SCALE GENOMIC DNA]</scope>
    <source>
        <strain evidence="3">ATCC 51220 / DSM 2926 / LMG 16218 / CuHBu1</strain>
    </source>
</reference>
<name>E3HAU4_ILYPC</name>
<evidence type="ECO:0000259" key="1">
    <source>
        <dbReference type="PROSITE" id="PS50042"/>
    </source>
</evidence>
<dbReference type="OrthoDB" id="92523at2"/>
<dbReference type="HOGENOM" id="CLU_075053_16_0_0"/>
<feature type="domain" description="Cyclic nucleotide-binding" evidence="1">
    <location>
        <begin position="19"/>
        <end position="134"/>
    </location>
</feature>
<dbReference type="InterPro" id="IPR014710">
    <property type="entry name" value="RmlC-like_jellyroll"/>
</dbReference>
<dbReference type="eggNOG" id="COG0664">
    <property type="taxonomic scope" value="Bacteria"/>
</dbReference>
<dbReference type="InterPro" id="IPR018490">
    <property type="entry name" value="cNMP-bd_dom_sf"/>
</dbReference>
<dbReference type="Pfam" id="PF00027">
    <property type="entry name" value="cNMP_binding"/>
    <property type="match status" value="1"/>
</dbReference>
<dbReference type="RefSeq" id="WP_013386765.1">
    <property type="nucleotide sequence ID" value="NC_014632.1"/>
</dbReference>
<dbReference type="SUPFAM" id="SSF51206">
    <property type="entry name" value="cAMP-binding domain-like"/>
    <property type="match status" value="1"/>
</dbReference>
<dbReference type="STRING" id="572544.Ilyop_0306"/>
<protein>
    <submittedName>
        <fullName evidence="2">Transcriptional regulator, Crp/Fnr family</fullName>
    </submittedName>
</protein>
<dbReference type="AlphaFoldDB" id="E3HAU4"/>
<dbReference type="SMART" id="SM00100">
    <property type="entry name" value="cNMP"/>
    <property type="match status" value="1"/>
</dbReference>
<accession>E3HAU4</accession>
<dbReference type="EMBL" id="CP002281">
    <property type="protein sequence ID" value="ADO82095.1"/>
    <property type="molecule type" value="Genomic_DNA"/>
</dbReference>
<gene>
    <name evidence="2" type="ordered locus">Ilyop_0306</name>
</gene>
<keyword evidence="3" id="KW-1185">Reference proteome</keyword>
<evidence type="ECO:0000313" key="3">
    <source>
        <dbReference type="Proteomes" id="UP000006875"/>
    </source>
</evidence>
<proteinExistence type="predicted"/>
<dbReference type="Proteomes" id="UP000006875">
    <property type="component" value="Chromosome"/>
</dbReference>
<sequence length="158" mass="17699">MSEKQLEDKIIELLPKTSLFGGVDLKEIHFFVESLVEKRCKAGEIILKEGESPGDSYLLLEGEVKLTVRDRRVDKFGPGTVFGIDSTIGIQKQITTAIAATDIILAIIPKMSLYTLSQKNPDLFSKLILNVARDLARALKGMERIIEDYVLLEEKHLL</sequence>
<dbReference type="KEGG" id="ipo:Ilyop_0306"/>
<evidence type="ECO:0000313" key="2">
    <source>
        <dbReference type="EMBL" id="ADO82095.1"/>
    </source>
</evidence>